<organism evidence="10 11">
    <name type="scientific">Adhaeribacter rhizoryzae</name>
    <dbReference type="NCBI Taxonomy" id="2607907"/>
    <lineage>
        <taxon>Bacteria</taxon>
        <taxon>Pseudomonadati</taxon>
        <taxon>Bacteroidota</taxon>
        <taxon>Cytophagia</taxon>
        <taxon>Cytophagales</taxon>
        <taxon>Hymenobacteraceae</taxon>
        <taxon>Adhaeribacter</taxon>
    </lineage>
</organism>
<evidence type="ECO:0000313" key="11">
    <source>
        <dbReference type="Proteomes" id="UP000323426"/>
    </source>
</evidence>
<keyword evidence="7" id="KW-0732">Signal</keyword>
<dbReference type="InterPro" id="IPR023827">
    <property type="entry name" value="Peptidase_S8_Asp-AS"/>
</dbReference>
<dbReference type="PROSITE" id="PS00136">
    <property type="entry name" value="SUBTILASE_ASP"/>
    <property type="match status" value="1"/>
</dbReference>
<feature type="domain" description="Inhibitor I9" evidence="9">
    <location>
        <begin position="54"/>
        <end position="122"/>
    </location>
</feature>
<dbReference type="Gene3D" id="3.40.50.200">
    <property type="entry name" value="Peptidase S8/S53 domain"/>
    <property type="match status" value="1"/>
</dbReference>
<keyword evidence="4 5" id="KW-0720">Serine protease</keyword>
<evidence type="ECO:0000259" key="9">
    <source>
        <dbReference type="Pfam" id="PF05922"/>
    </source>
</evidence>
<dbReference type="InterPro" id="IPR000209">
    <property type="entry name" value="Peptidase_S8/S53_dom"/>
</dbReference>
<evidence type="ECO:0000256" key="5">
    <source>
        <dbReference type="PROSITE-ProRule" id="PRU01240"/>
    </source>
</evidence>
<dbReference type="PROSITE" id="PS00137">
    <property type="entry name" value="SUBTILASE_HIS"/>
    <property type="match status" value="1"/>
</dbReference>
<evidence type="ECO:0000256" key="6">
    <source>
        <dbReference type="RuleBase" id="RU003355"/>
    </source>
</evidence>
<evidence type="ECO:0000256" key="7">
    <source>
        <dbReference type="SAM" id="SignalP"/>
    </source>
</evidence>
<evidence type="ECO:0000259" key="8">
    <source>
        <dbReference type="Pfam" id="PF00082"/>
    </source>
</evidence>
<gene>
    <name evidence="10" type="ORF">F0145_24635</name>
</gene>
<dbReference type="PROSITE" id="PS00138">
    <property type="entry name" value="SUBTILASE_SER"/>
    <property type="match status" value="1"/>
</dbReference>
<keyword evidence="11" id="KW-1185">Reference proteome</keyword>
<dbReference type="EMBL" id="VWSF01000033">
    <property type="protein sequence ID" value="KAA5539393.1"/>
    <property type="molecule type" value="Genomic_DNA"/>
</dbReference>
<dbReference type="InterPro" id="IPR010259">
    <property type="entry name" value="S8pro/Inhibitor_I9"/>
</dbReference>
<feature type="active site" description="Charge relay system" evidence="5">
    <location>
        <position position="349"/>
    </location>
</feature>
<feature type="active site" description="Charge relay system" evidence="5">
    <location>
        <position position="159"/>
    </location>
</feature>
<feature type="chain" id="PRO_5024287161" evidence="7">
    <location>
        <begin position="23"/>
        <end position="386"/>
    </location>
</feature>
<evidence type="ECO:0000313" key="10">
    <source>
        <dbReference type="EMBL" id="KAA5539393.1"/>
    </source>
</evidence>
<dbReference type="InterPro" id="IPR022398">
    <property type="entry name" value="Peptidase_S8_His-AS"/>
</dbReference>
<dbReference type="RefSeq" id="WP_150093089.1">
    <property type="nucleotide sequence ID" value="NZ_VWSF01000033.1"/>
</dbReference>
<dbReference type="InterPro" id="IPR015500">
    <property type="entry name" value="Peptidase_S8_subtilisin-rel"/>
</dbReference>
<dbReference type="Proteomes" id="UP000323426">
    <property type="component" value="Unassembled WGS sequence"/>
</dbReference>
<dbReference type="InterPro" id="IPR023828">
    <property type="entry name" value="Peptidase_S8_Ser-AS"/>
</dbReference>
<sequence length="386" mass="40015">MKATKFQKAVSFFALASAFSLAGCQKEALVEEPTPKITAAEEAANTGKIIEGEYIVVFKDKGRNPTDILNKLVASKKVNQDNIKFKLEGNLNGFTGKLTKTQLQELKGNAEIAAIEPDQIISAQGVTATTVTTTTQSVPWGVSMVGSGDGTGKTAWIIDSGVSTTHPDLNVDVARSANFNPNVSGVEDGYGHGSMVAGIIGAKNNSVGVVGVAPNAKIVALRVLDNNGAGSLSYLVKAVLHVNTYAKPGDVVNISLASGASSILDNYIKQVAAKGIFVAIAAGNSGVDCSNNSPQRVNATNVYTVSAMDQNKYFYNASNFGAPIDRAAPGVNITTTGKNGTYTYGHGTSFAAPHVAGLLLLRGNAIGTNGTVIGDKDSNADRIAKF</sequence>
<dbReference type="GO" id="GO:0004252">
    <property type="term" value="F:serine-type endopeptidase activity"/>
    <property type="evidence" value="ECO:0007669"/>
    <property type="project" value="UniProtKB-UniRule"/>
</dbReference>
<proteinExistence type="inferred from homology"/>
<dbReference type="InterPro" id="IPR036852">
    <property type="entry name" value="Peptidase_S8/S53_dom_sf"/>
</dbReference>
<feature type="signal peptide" evidence="7">
    <location>
        <begin position="1"/>
        <end position="22"/>
    </location>
</feature>
<dbReference type="PANTHER" id="PTHR43806">
    <property type="entry name" value="PEPTIDASE S8"/>
    <property type="match status" value="1"/>
</dbReference>
<evidence type="ECO:0000256" key="4">
    <source>
        <dbReference type="ARBA" id="ARBA00022825"/>
    </source>
</evidence>
<dbReference type="Pfam" id="PF05922">
    <property type="entry name" value="Inhibitor_I9"/>
    <property type="match status" value="1"/>
</dbReference>
<comment type="similarity">
    <text evidence="1 5 6">Belongs to the peptidase S8 family.</text>
</comment>
<dbReference type="InterPro" id="IPR050131">
    <property type="entry name" value="Peptidase_S8_subtilisin-like"/>
</dbReference>
<feature type="active site" description="Charge relay system" evidence="5">
    <location>
        <position position="192"/>
    </location>
</feature>
<reference evidence="10 11" key="1">
    <citation type="submission" date="2019-09" db="EMBL/GenBank/DDBJ databases">
        <title>Genome sequence and assembly of Adhaeribacter sp.</title>
        <authorList>
            <person name="Chhetri G."/>
        </authorList>
    </citation>
    <scope>NUCLEOTIDE SEQUENCE [LARGE SCALE GENOMIC DNA]</scope>
    <source>
        <strain evidence="10 11">DK36</strain>
    </source>
</reference>
<evidence type="ECO:0000256" key="3">
    <source>
        <dbReference type="ARBA" id="ARBA00022801"/>
    </source>
</evidence>
<comment type="caution">
    <text evidence="10">The sequence shown here is derived from an EMBL/GenBank/DDBJ whole genome shotgun (WGS) entry which is preliminary data.</text>
</comment>
<dbReference type="InterPro" id="IPR037045">
    <property type="entry name" value="S8pro/Inhibitor_I9_sf"/>
</dbReference>
<dbReference type="SUPFAM" id="SSF54897">
    <property type="entry name" value="Protease propeptides/inhibitors"/>
    <property type="match status" value="1"/>
</dbReference>
<name>A0A5M6CWC7_9BACT</name>
<protein>
    <submittedName>
        <fullName evidence="10">S8 family serine peptidase</fullName>
    </submittedName>
</protein>
<dbReference type="PANTHER" id="PTHR43806:SF11">
    <property type="entry name" value="CEREVISIN-RELATED"/>
    <property type="match status" value="1"/>
</dbReference>
<dbReference type="AlphaFoldDB" id="A0A5M6CWC7"/>
<accession>A0A5M6CWC7</accession>
<dbReference type="GO" id="GO:0006508">
    <property type="term" value="P:proteolysis"/>
    <property type="evidence" value="ECO:0007669"/>
    <property type="project" value="UniProtKB-KW"/>
</dbReference>
<dbReference type="Gene3D" id="3.30.70.80">
    <property type="entry name" value="Peptidase S8 propeptide/proteinase inhibitor I9"/>
    <property type="match status" value="1"/>
</dbReference>
<feature type="domain" description="Peptidase S8/S53" evidence="8">
    <location>
        <begin position="157"/>
        <end position="361"/>
    </location>
</feature>
<dbReference type="SUPFAM" id="SSF52743">
    <property type="entry name" value="Subtilisin-like"/>
    <property type="match status" value="1"/>
</dbReference>
<evidence type="ECO:0000256" key="2">
    <source>
        <dbReference type="ARBA" id="ARBA00022670"/>
    </source>
</evidence>
<keyword evidence="3 5" id="KW-0378">Hydrolase</keyword>
<keyword evidence="2 5" id="KW-0645">Protease</keyword>
<dbReference type="PROSITE" id="PS51892">
    <property type="entry name" value="SUBTILASE"/>
    <property type="match status" value="1"/>
</dbReference>
<dbReference type="PROSITE" id="PS51257">
    <property type="entry name" value="PROKAR_LIPOPROTEIN"/>
    <property type="match status" value="1"/>
</dbReference>
<evidence type="ECO:0000256" key="1">
    <source>
        <dbReference type="ARBA" id="ARBA00011073"/>
    </source>
</evidence>
<dbReference type="PRINTS" id="PR00723">
    <property type="entry name" value="SUBTILISIN"/>
</dbReference>
<dbReference type="Pfam" id="PF00082">
    <property type="entry name" value="Peptidase_S8"/>
    <property type="match status" value="1"/>
</dbReference>